<feature type="region of interest" description="Disordered" evidence="1">
    <location>
        <begin position="1"/>
        <end position="53"/>
    </location>
</feature>
<sequence length="324" mass="37218">MSPTDLHAMWKTRRQKGRQYSIEVDDRVDEGNDETLEFESSSGAGDKYSEGDDDSAFDGQVGLGWARKASRENPTEPELTEGLLKAPFFDIRRFKKIQKIAHVQADVSRCVLCRAMLLSYEMNDTASVSEKPIQESELCRLHEMHYVRFYLYKLILASSSSAGDQKKLKKTRKKVADRLEALELPLVAVSVAYVEGISANARRYHKSIEQNLLRTQLAKVRSAYRRTVALDFGAVVRPRSAPPARGRQPPPKPPQESRFAEWHGSAELVKQRKVREALKRSSEAHALWVRTAIEADDLEEKERVGWFERSQQRKERRERSLERF</sequence>
<keyword evidence="3" id="KW-1185">Reference proteome</keyword>
<dbReference type="EMBL" id="JAAPAO010001056">
    <property type="protein sequence ID" value="KAF4651476.1"/>
    <property type="molecule type" value="Genomic_DNA"/>
</dbReference>
<comment type="caution">
    <text evidence="2">The sequence shown here is derived from an EMBL/GenBank/DDBJ whole genome shotgun (WGS) entry which is preliminary data.</text>
</comment>
<proteinExistence type="predicted"/>
<evidence type="ECO:0000256" key="1">
    <source>
        <dbReference type="SAM" id="MobiDB-lite"/>
    </source>
</evidence>
<dbReference type="OrthoDB" id="435050at2759"/>
<name>A0A7J6KYH5_PERCH</name>
<dbReference type="AlphaFoldDB" id="A0A7J6KYH5"/>
<feature type="compositionally biased region" description="Acidic residues" evidence="1">
    <location>
        <begin position="26"/>
        <end position="37"/>
    </location>
</feature>
<gene>
    <name evidence="2" type="ORF">FOL47_000372</name>
</gene>
<protein>
    <submittedName>
        <fullName evidence="2">Uncharacterized protein</fullName>
    </submittedName>
</protein>
<feature type="region of interest" description="Disordered" evidence="1">
    <location>
        <begin position="239"/>
        <end position="260"/>
    </location>
</feature>
<organism evidence="2 3">
    <name type="scientific">Perkinsus chesapeaki</name>
    <name type="common">Clam parasite</name>
    <name type="synonym">Perkinsus andrewsi</name>
    <dbReference type="NCBI Taxonomy" id="330153"/>
    <lineage>
        <taxon>Eukaryota</taxon>
        <taxon>Sar</taxon>
        <taxon>Alveolata</taxon>
        <taxon>Perkinsozoa</taxon>
        <taxon>Perkinsea</taxon>
        <taxon>Perkinsida</taxon>
        <taxon>Perkinsidae</taxon>
        <taxon>Perkinsus</taxon>
    </lineage>
</organism>
<evidence type="ECO:0000313" key="3">
    <source>
        <dbReference type="Proteomes" id="UP000591131"/>
    </source>
</evidence>
<evidence type="ECO:0000313" key="2">
    <source>
        <dbReference type="EMBL" id="KAF4651476.1"/>
    </source>
</evidence>
<dbReference type="Proteomes" id="UP000591131">
    <property type="component" value="Unassembled WGS sequence"/>
</dbReference>
<reference evidence="2 3" key="1">
    <citation type="submission" date="2020-04" db="EMBL/GenBank/DDBJ databases">
        <title>Perkinsus chesapeaki whole genome sequence.</title>
        <authorList>
            <person name="Bogema D.R."/>
        </authorList>
    </citation>
    <scope>NUCLEOTIDE SEQUENCE [LARGE SCALE GENOMIC DNA]</scope>
    <source>
        <strain evidence="2">ATCC PRA-425</strain>
    </source>
</reference>
<accession>A0A7J6KYH5</accession>